<dbReference type="GO" id="GO:0005789">
    <property type="term" value="C:endoplasmic reticulum membrane"/>
    <property type="evidence" value="ECO:0007669"/>
    <property type="project" value="UniProtKB-SubCell"/>
</dbReference>
<dbReference type="GO" id="GO:0005506">
    <property type="term" value="F:iron ion binding"/>
    <property type="evidence" value="ECO:0007669"/>
    <property type="project" value="InterPro"/>
</dbReference>
<keyword evidence="7" id="KW-0256">Endoplasmic reticulum</keyword>
<dbReference type="InterPro" id="IPR001128">
    <property type="entry name" value="Cyt_P450"/>
</dbReference>
<dbReference type="GO" id="GO:0004497">
    <property type="term" value="F:monooxygenase activity"/>
    <property type="evidence" value="ECO:0007669"/>
    <property type="project" value="UniProtKB-KW"/>
</dbReference>
<evidence type="ECO:0000256" key="4">
    <source>
        <dbReference type="ARBA" id="ARBA00010617"/>
    </source>
</evidence>
<comment type="cofactor">
    <cofactor evidence="1">
        <name>heme</name>
        <dbReference type="ChEBI" id="CHEBI:30413"/>
    </cofactor>
</comment>
<evidence type="ECO:0000256" key="12">
    <source>
        <dbReference type="ARBA" id="ARBA00023136"/>
    </source>
</evidence>
<feature type="non-terminal residue" evidence="13">
    <location>
        <position position="1"/>
    </location>
</feature>
<evidence type="ECO:0000256" key="1">
    <source>
        <dbReference type="ARBA" id="ARBA00001971"/>
    </source>
</evidence>
<evidence type="ECO:0000256" key="8">
    <source>
        <dbReference type="ARBA" id="ARBA00022848"/>
    </source>
</evidence>
<accession>A0A1B6FE82</accession>
<dbReference type="SUPFAM" id="SSF48264">
    <property type="entry name" value="Cytochrome P450"/>
    <property type="match status" value="1"/>
</dbReference>
<dbReference type="PANTHER" id="PTHR24292">
    <property type="entry name" value="CYTOCHROME P450"/>
    <property type="match status" value="1"/>
</dbReference>
<keyword evidence="11" id="KW-0503">Monooxygenase</keyword>
<evidence type="ECO:0000256" key="9">
    <source>
        <dbReference type="ARBA" id="ARBA00023002"/>
    </source>
</evidence>
<gene>
    <name evidence="13" type="ORF">g.44468</name>
</gene>
<evidence type="ECO:0000256" key="5">
    <source>
        <dbReference type="ARBA" id="ARBA00022617"/>
    </source>
</evidence>
<keyword evidence="10" id="KW-0408">Iron</keyword>
<keyword evidence="5" id="KW-0349">Heme</keyword>
<feature type="non-terminal residue" evidence="13">
    <location>
        <position position="100"/>
    </location>
</feature>
<evidence type="ECO:0000256" key="10">
    <source>
        <dbReference type="ARBA" id="ARBA00023004"/>
    </source>
</evidence>
<keyword evidence="6" id="KW-0479">Metal-binding</keyword>
<comment type="subcellular location">
    <subcellularLocation>
        <location evidence="3">Endoplasmic reticulum membrane</location>
        <topology evidence="3">Peripheral membrane protein</topology>
    </subcellularLocation>
    <subcellularLocation>
        <location evidence="2">Microsome membrane</location>
        <topology evidence="2">Peripheral membrane protein</topology>
    </subcellularLocation>
</comment>
<evidence type="ECO:0000256" key="7">
    <source>
        <dbReference type="ARBA" id="ARBA00022824"/>
    </source>
</evidence>
<evidence type="ECO:0000313" key="13">
    <source>
        <dbReference type="EMBL" id="JAS48497.1"/>
    </source>
</evidence>
<dbReference type="PANTHER" id="PTHR24292:SF54">
    <property type="entry name" value="CYP9F3-RELATED"/>
    <property type="match status" value="1"/>
</dbReference>
<dbReference type="GO" id="GO:0020037">
    <property type="term" value="F:heme binding"/>
    <property type="evidence" value="ECO:0007669"/>
    <property type="project" value="InterPro"/>
</dbReference>
<protein>
    <recommendedName>
        <fullName evidence="14">Cytochrome P450</fullName>
    </recommendedName>
</protein>
<evidence type="ECO:0000256" key="3">
    <source>
        <dbReference type="ARBA" id="ARBA00004406"/>
    </source>
</evidence>
<dbReference type="EMBL" id="GECZ01021272">
    <property type="protein sequence ID" value="JAS48497.1"/>
    <property type="molecule type" value="Transcribed_RNA"/>
</dbReference>
<evidence type="ECO:0000256" key="11">
    <source>
        <dbReference type="ARBA" id="ARBA00023033"/>
    </source>
</evidence>
<keyword evidence="9" id="KW-0560">Oxidoreductase</keyword>
<evidence type="ECO:0000256" key="6">
    <source>
        <dbReference type="ARBA" id="ARBA00022723"/>
    </source>
</evidence>
<dbReference type="Pfam" id="PF00067">
    <property type="entry name" value="p450"/>
    <property type="match status" value="1"/>
</dbReference>
<dbReference type="AlphaFoldDB" id="A0A1B6FE82"/>
<organism evidence="13">
    <name type="scientific">Cuerna arida</name>
    <dbReference type="NCBI Taxonomy" id="1464854"/>
    <lineage>
        <taxon>Eukaryota</taxon>
        <taxon>Metazoa</taxon>
        <taxon>Ecdysozoa</taxon>
        <taxon>Arthropoda</taxon>
        <taxon>Hexapoda</taxon>
        <taxon>Insecta</taxon>
        <taxon>Pterygota</taxon>
        <taxon>Neoptera</taxon>
        <taxon>Paraneoptera</taxon>
        <taxon>Hemiptera</taxon>
        <taxon>Auchenorrhyncha</taxon>
        <taxon>Membracoidea</taxon>
        <taxon>Cicadellidae</taxon>
        <taxon>Cicadellinae</taxon>
        <taxon>Proconiini</taxon>
        <taxon>Cuerna</taxon>
    </lineage>
</organism>
<proteinExistence type="inferred from homology"/>
<dbReference type="InterPro" id="IPR050476">
    <property type="entry name" value="Insect_CytP450_Detox"/>
</dbReference>
<name>A0A1B6FE82_9HEMI</name>
<keyword evidence="8" id="KW-0492">Microsome</keyword>
<reference evidence="13" key="1">
    <citation type="submission" date="2015-11" db="EMBL/GenBank/DDBJ databases">
        <title>De novo transcriptome assembly of four potential Pierce s Disease insect vectors from Arizona vineyards.</title>
        <authorList>
            <person name="Tassone E.E."/>
        </authorList>
    </citation>
    <scope>NUCLEOTIDE SEQUENCE</scope>
</reference>
<evidence type="ECO:0000256" key="2">
    <source>
        <dbReference type="ARBA" id="ARBA00004174"/>
    </source>
</evidence>
<comment type="similarity">
    <text evidence="4">Belongs to the cytochrome P450 family.</text>
</comment>
<sequence length="100" mass="11117">QEENGSSFDSELHNNDLLENGKLFPTGKCFTDKSIPSLVFNFLAAGTKPSVSTLSLTMFEIAKNPSIQKRLQEEVGSCIAKHNGFNYQAISEMEYLDQII</sequence>
<dbReference type="InterPro" id="IPR036396">
    <property type="entry name" value="Cyt_P450_sf"/>
</dbReference>
<keyword evidence="12" id="KW-0472">Membrane</keyword>
<dbReference type="GO" id="GO:0016705">
    <property type="term" value="F:oxidoreductase activity, acting on paired donors, with incorporation or reduction of molecular oxygen"/>
    <property type="evidence" value="ECO:0007669"/>
    <property type="project" value="InterPro"/>
</dbReference>
<dbReference type="Gene3D" id="1.10.630.10">
    <property type="entry name" value="Cytochrome P450"/>
    <property type="match status" value="1"/>
</dbReference>
<evidence type="ECO:0008006" key="14">
    <source>
        <dbReference type="Google" id="ProtNLM"/>
    </source>
</evidence>